<accession>A0A8D8LYM1</accession>
<feature type="chain" id="PRO_5035638570" description="Sodefrin-like factor" evidence="1">
    <location>
        <begin position="21"/>
        <end position="196"/>
    </location>
</feature>
<proteinExistence type="predicted"/>
<name>A0A8D8LYM1_9HEMI</name>
<reference evidence="2" key="1">
    <citation type="submission" date="2021-05" db="EMBL/GenBank/DDBJ databases">
        <authorList>
            <person name="Alioto T."/>
            <person name="Alioto T."/>
            <person name="Gomez Garrido J."/>
        </authorList>
    </citation>
    <scope>NUCLEOTIDE SEQUENCE</scope>
</reference>
<dbReference type="EMBL" id="HBUF01044676">
    <property type="protein sequence ID" value="CAG6619009.1"/>
    <property type="molecule type" value="Transcribed_RNA"/>
</dbReference>
<protein>
    <recommendedName>
        <fullName evidence="3">Sodefrin-like factor</fullName>
    </recommendedName>
</protein>
<dbReference type="EMBL" id="HBUF01044679">
    <property type="protein sequence ID" value="CAG6619012.1"/>
    <property type="molecule type" value="Transcribed_RNA"/>
</dbReference>
<sequence>MNLQLVYLLCLVVMPHVVFTVPSTPYSRFNLTCYDCDTQYTGDACHVITRFTPRSTRYNLSDEIMFCIFWTWPRTADGYQGVHRAHVSFIPNLIPGGAWKLFDPCASLSLTALTGAKYYEHCDYCQRDLCNTGLNSGRNYDLDGPTGNGSLETDDNTKGRKCAYKNPILENLVTYHDKVVSYIMDQLTKIYNNITY</sequence>
<evidence type="ECO:0000256" key="1">
    <source>
        <dbReference type="SAM" id="SignalP"/>
    </source>
</evidence>
<evidence type="ECO:0000313" key="2">
    <source>
        <dbReference type="EMBL" id="CAG6619010.1"/>
    </source>
</evidence>
<keyword evidence="1" id="KW-0732">Signal</keyword>
<evidence type="ECO:0008006" key="3">
    <source>
        <dbReference type="Google" id="ProtNLM"/>
    </source>
</evidence>
<dbReference type="EMBL" id="HBUF01044677">
    <property type="protein sequence ID" value="CAG6619010.1"/>
    <property type="molecule type" value="Transcribed_RNA"/>
</dbReference>
<feature type="signal peptide" evidence="1">
    <location>
        <begin position="1"/>
        <end position="20"/>
    </location>
</feature>
<organism evidence="2">
    <name type="scientific">Cacopsylla melanoneura</name>
    <dbReference type="NCBI Taxonomy" id="428564"/>
    <lineage>
        <taxon>Eukaryota</taxon>
        <taxon>Metazoa</taxon>
        <taxon>Ecdysozoa</taxon>
        <taxon>Arthropoda</taxon>
        <taxon>Hexapoda</taxon>
        <taxon>Insecta</taxon>
        <taxon>Pterygota</taxon>
        <taxon>Neoptera</taxon>
        <taxon>Paraneoptera</taxon>
        <taxon>Hemiptera</taxon>
        <taxon>Sternorrhyncha</taxon>
        <taxon>Psylloidea</taxon>
        <taxon>Psyllidae</taxon>
        <taxon>Psyllinae</taxon>
        <taxon>Cacopsylla</taxon>
    </lineage>
</organism>
<dbReference type="AlphaFoldDB" id="A0A8D8LYM1"/>